<accession>A0AAJ1IFX7</accession>
<dbReference type="InterPro" id="IPR036237">
    <property type="entry name" value="Xyl_isomerase-like_sf"/>
</dbReference>
<evidence type="ECO:0000313" key="2">
    <source>
        <dbReference type="EMBL" id="MDC7226496.1"/>
    </source>
</evidence>
<protein>
    <submittedName>
        <fullName evidence="2">TIM barrel protein</fullName>
    </submittedName>
</protein>
<sequence length="308" mass="34576">MSLRLAIAPGAWGIEDPLNPDNPEWGRVLDDIGKSGFGGMELGPYGYMPTEAAVLRCELDARSLQVVAGTIYDDLVSIENRDALLRKTHDICRLIAAVNNRNEKRFLVLIDAVKDLRNNTAGHSDLAVRLELDKWKNMMVNISDISKIAMNEYGVNPVVHPHAGGFIEFRDETERFLNDISPEVTGLCLDTGHIYYAGEDPAESLLDFSGRLEYVHFKDINPSVYKKALEQRLGFFDACNQGVMCSIGRGCVDYEAIFKVLEKLNYSEWITIEQERDPKNYEGALDDVKLSYDFLDNTAKKSSINSIN</sequence>
<dbReference type="Pfam" id="PF01261">
    <property type="entry name" value="AP_endonuc_2"/>
    <property type="match status" value="1"/>
</dbReference>
<dbReference type="Proteomes" id="UP001221217">
    <property type="component" value="Unassembled WGS sequence"/>
</dbReference>
<reference evidence="2 3" key="1">
    <citation type="submission" date="2022-12" db="EMBL/GenBank/DDBJ databases">
        <title>Metagenome assembled genome from gulf of manar.</title>
        <authorList>
            <person name="Kohli P."/>
            <person name="Pk S."/>
            <person name="Venkata Ramana C."/>
            <person name="Sasikala C."/>
        </authorList>
    </citation>
    <scope>NUCLEOTIDE SEQUENCE [LARGE SCALE GENOMIC DNA]</scope>
    <source>
        <strain evidence="2">JB008</strain>
    </source>
</reference>
<dbReference type="InterPro" id="IPR013022">
    <property type="entry name" value="Xyl_isomerase-like_TIM-brl"/>
</dbReference>
<name>A0AAJ1IFX7_9SPIO</name>
<dbReference type="AlphaFoldDB" id="A0AAJ1IFX7"/>
<proteinExistence type="predicted"/>
<evidence type="ECO:0000313" key="3">
    <source>
        <dbReference type="Proteomes" id="UP001221217"/>
    </source>
</evidence>
<dbReference type="EMBL" id="JAQQAL010000012">
    <property type="protein sequence ID" value="MDC7226496.1"/>
    <property type="molecule type" value="Genomic_DNA"/>
</dbReference>
<dbReference type="SUPFAM" id="SSF51658">
    <property type="entry name" value="Xylose isomerase-like"/>
    <property type="match status" value="1"/>
</dbReference>
<dbReference type="PANTHER" id="PTHR12110">
    <property type="entry name" value="HYDROXYPYRUVATE ISOMERASE"/>
    <property type="match status" value="1"/>
</dbReference>
<comment type="caution">
    <text evidence="2">The sequence shown here is derived from an EMBL/GenBank/DDBJ whole genome shotgun (WGS) entry which is preliminary data.</text>
</comment>
<dbReference type="InterPro" id="IPR050312">
    <property type="entry name" value="IolE/XylAMocC-like"/>
</dbReference>
<dbReference type="Gene3D" id="3.20.20.150">
    <property type="entry name" value="Divalent-metal-dependent TIM barrel enzymes"/>
    <property type="match status" value="1"/>
</dbReference>
<gene>
    <name evidence="2" type="ORF">PQJ61_07005</name>
</gene>
<feature type="domain" description="Xylose isomerase-like TIM barrel" evidence="1">
    <location>
        <begin position="32"/>
        <end position="282"/>
    </location>
</feature>
<dbReference type="PANTHER" id="PTHR12110:SF41">
    <property type="entry name" value="INOSOSE DEHYDRATASE"/>
    <property type="match status" value="1"/>
</dbReference>
<organism evidence="2 3">
    <name type="scientific">Candidatus Thalassospirochaeta sargassi</name>
    <dbReference type="NCBI Taxonomy" id="3119039"/>
    <lineage>
        <taxon>Bacteria</taxon>
        <taxon>Pseudomonadati</taxon>
        <taxon>Spirochaetota</taxon>
        <taxon>Spirochaetia</taxon>
        <taxon>Spirochaetales</taxon>
        <taxon>Spirochaetaceae</taxon>
        <taxon>Candidatus Thalassospirochaeta</taxon>
    </lineage>
</organism>
<evidence type="ECO:0000259" key="1">
    <source>
        <dbReference type="Pfam" id="PF01261"/>
    </source>
</evidence>